<dbReference type="Gene3D" id="2.20.180.10">
    <property type="entry name" value="putative fmn-dependent nitroreductase like domains"/>
    <property type="match status" value="1"/>
</dbReference>
<organism evidence="4 5">
    <name type="scientific">Candidatus Desulfatibia vada</name>
    <dbReference type="NCBI Taxonomy" id="2841696"/>
    <lineage>
        <taxon>Bacteria</taxon>
        <taxon>Pseudomonadati</taxon>
        <taxon>Thermodesulfobacteriota</taxon>
        <taxon>Desulfobacteria</taxon>
        <taxon>Desulfobacterales</taxon>
        <taxon>Desulfobacterales incertae sedis</taxon>
        <taxon>Candidatus Desulfatibia</taxon>
    </lineage>
</organism>
<feature type="domain" description="Nitroreductase" evidence="3">
    <location>
        <begin position="6"/>
        <end position="150"/>
    </location>
</feature>
<proteinExistence type="inferred from homology"/>
<gene>
    <name evidence="4" type="ORF">H8D96_09795</name>
</gene>
<dbReference type="PANTHER" id="PTHR43673">
    <property type="entry name" value="NAD(P)H NITROREDUCTASE YDGI-RELATED"/>
    <property type="match status" value="1"/>
</dbReference>
<name>A0A8J6TSI3_9BACT</name>
<dbReference type="Gene3D" id="3.40.109.10">
    <property type="entry name" value="NADH Oxidase"/>
    <property type="match status" value="1"/>
</dbReference>
<comment type="similarity">
    <text evidence="1">Belongs to the nitroreductase family.</text>
</comment>
<dbReference type="InterPro" id="IPR023312">
    <property type="entry name" value="Put_nitroreductase_C_bac"/>
</dbReference>
<comment type="caution">
    <text evidence="4">The sequence shown here is derived from an EMBL/GenBank/DDBJ whole genome shotgun (WGS) entry which is preliminary data.</text>
</comment>
<evidence type="ECO:0000313" key="4">
    <source>
        <dbReference type="EMBL" id="MBC8432200.1"/>
    </source>
</evidence>
<dbReference type="PANTHER" id="PTHR43673:SF10">
    <property type="entry name" value="NADH DEHYDROGENASE_NAD(P)H NITROREDUCTASE XCC3605-RELATED"/>
    <property type="match status" value="1"/>
</dbReference>
<protein>
    <submittedName>
        <fullName evidence="4">Nitroreductase family protein</fullName>
    </submittedName>
</protein>
<evidence type="ECO:0000259" key="3">
    <source>
        <dbReference type="Pfam" id="PF00881"/>
    </source>
</evidence>
<dbReference type="Proteomes" id="UP000605201">
    <property type="component" value="Unassembled WGS sequence"/>
</dbReference>
<evidence type="ECO:0000313" key="5">
    <source>
        <dbReference type="Proteomes" id="UP000605201"/>
    </source>
</evidence>
<dbReference type="AlphaFoldDB" id="A0A8J6TSI3"/>
<dbReference type="InterPro" id="IPR029479">
    <property type="entry name" value="Nitroreductase"/>
</dbReference>
<dbReference type="Pfam" id="PF00881">
    <property type="entry name" value="Nitroreductase"/>
    <property type="match status" value="1"/>
</dbReference>
<dbReference type="EMBL" id="JACNIG010000211">
    <property type="protein sequence ID" value="MBC8432200.1"/>
    <property type="molecule type" value="Genomic_DNA"/>
</dbReference>
<dbReference type="InterPro" id="IPR000415">
    <property type="entry name" value="Nitroreductase-like"/>
</dbReference>
<evidence type="ECO:0000256" key="1">
    <source>
        <dbReference type="ARBA" id="ARBA00007118"/>
    </source>
</evidence>
<accession>A0A8J6TSI3</accession>
<sequence>MIKNLIKKNRSYRRFHQDRRVDVETLRELVDLARLSGSAANLQPLRYILACDPQINAQIFACLGWAAYLKNWPGPKEGEQPPAYIIILSDIAKANDYVGYDCGIAGQSILLGAVEKGLAGCMLGSINRKKLKDILNIETQFKILLVIALGEPKEEVVIETVGHDNNIRYWRDDKEIHHVPKRELSDIIVASF</sequence>
<keyword evidence="2" id="KW-0560">Oxidoreductase</keyword>
<dbReference type="SUPFAM" id="SSF55469">
    <property type="entry name" value="FMN-dependent nitroreductase-like"/>
    <property type="match status" value="1"/>
</dbReference>
<evidence type="ECO:0000256" key="2">
    <source>
        <dbReference type="ARBA" id="ARBA00023002"/>
    </source>
</evidence>
<dbReference type="CDD" id="cd02062">
    <property type="entry name" value="Nitro_FMN_reductase"/>
    <property type="match status" value="1"/>
</dbReference>
<reference evidence="4 5" key="1">
    <citation type="submission" date="2020-08" db="EMBL/GenBank/DDBJ databases">
        <title>Bridging the membrane lipid divide: bacteria of the FCB group superphylum have the potential to synthesize archaeal ether lipids.</title>
        <authorList>
            <person name="Villanueva L."/>
            <person name="Von Meijenfeldt F.A.B."/>
            <person name="Westbye A.B."/>
            <person name="Yadav S."/>
            <person name="Hopmans E.C."/>
            <person name="Dutilh B.E."/>
            <person name="Sinninghe Damste J.S."/>
        </authorList>
    </citation>
    <scope>NUCLEOTIDE SEQUENCE [LARGE SCALE GENOMIC DNA]</scope>
    <source>
        <strain evidence="4">NIOZ-UU17</strain>
    </source>
</reference>
<dbReference type="GO" id="GO:0016491">
    <property type="term" value="F:oxidoreductase activity"/>
    <property type="evidence" value="ECO:0007669"/>
    <property type="project" value="UniProtKB-KW"/>
</dbReference>